<dbReference type="Gene3D" id="3.40.605.10">
    <property type="entry name" value="Aldehyde Dehydrogenase, Chain A, domain 1"/>
    <property type="match status" value="1"/>
</dbReference>
<dbReference type="InterPro" id="IPR016162">
    <property type="entry name" value="Ald_DH_N"/>
</dbReference>
<protein>
    <submittedName>
        <fullName evidence="6">Acyl-CoA reductase</fullName>
    </submittedName>
</protein>
<evidence type="ECO:0000256" key="4">
    <source>
        <dbReference type="RuleBase" id="RU003345"/>
    </source>
</evidence>
<name>A0A1H0CSI3_9GAMM</name>
<evidence type="ECO:0000313" key="6">
    <source>
        <dbReference type="EMBL" id="SDN60848.1"/>
    </source>
</evidence>
<dbReference type="PROSITE" id="PS00687">
    <property type="entry name" value="ALDEHYDE_DEHYDR_GLU"/>
    <property type="match status" value="1"/>
</dbReference>
<dbReference type="InterPro" id="IPR016163">
    <property type="entry name" value="Ald_DH_C"/>
</dbReference>
<dbReference type="PANTHER" id="PTHR11699">
    <property type="entry name" value="ALDEHYDE DEHYDROGENASE-RELATED"/>
    <property type="match status" value="1"/>
</dbReference>
<dbReference type="InterPro" id="IPR015590">
    <property type="entry name" value="Aldehyde_DH_dom"/>
</dbReference>
<organism evidence="6 7">
    <name type="scientific">Vreelandella arcis</name>
    <dbReference type="NCBI Taxonomy" id="416873"/>
    <lineage>
        <taxon>Bacteria</taxon>
        <taxon>Pseudomonadati</taxon>
        <taxon>Pseudomonadota</taxon>
        <taxon>Gammaproteobacteria</taxon>
        <taxon>Oceanospirillales</taxon>
        <taxon>Halomonadaceae</taxon>
        <taxon>Vreelandella</taxon>
    </lineage>
</organism>
<dbReference type="InterPro" id="IPR029510">
    <property type="entry name" value="Ald_DH_CS_GLU"/>
</dbReference>
<comment type="similarity">
    <text evidence="1 4">Belongs to the aldehyde dehydrogenase family.</text>
</comment>
<evidence type="ECO:0000256" key="2">
    <source>
        <dbReference type="ARBA" id="ARBA00023002"/>
    </source>
</evidence>
<dbReference type="SUPFAM" id="SSF53720">
    <property type="entry name" value="ALDH-like"/>
    <property type="match status" value="1"/>
</dbReference>
<dbReference type="OrthoDB" id="9812625at2"/>
<sequence>MGHILKCISPIDGSVFAERDALSPDAAKQAAQRARSAQANWAARPIKERVDLVRAGIAAVGAMNDEVVPELAHMMGRPIRYGGEFGGFEERGGHMADIAEEALADIKVGEDATLKRYIKRLPHGVVLVVAPWNYPYMTAINTVAPALIAGNTVLLKHATQTLLAGERLARAFHSVGVPEDVFQNVFLDHDSTSALIAEGAFDFVNFTGSVGGGYAMEKAAAGTFTGLGLELGGKDPGYVMEDADLDASVASLIDGAMFNSGQCCCGIERIYVHESLYEAFVEKAVAIVESYKLGNPLDADTDIGPMANVRFAKEVRAQIDEAVAAGAKAHITQKPEDDGGTYLSPQILTQVTHDMRVMRDESFGPVVGIMKVADDEEAIRLMNDSRFGLTASLWTADVERAQRVGDRIETGTVFMNRADYLDPGLCWTGCKDAGRGGGLSVIGYHNLTRPKSYYLKKVTT</sequence>
<dbReference type="CDD" id="cd07102">
    <property type="entry name" value="ALDH_EDX86601"/>
    <property type="match status" value="1"/>
</dbReference>
<dbReference type="Pfam" id="PF00171">
    <property type="entry name" value="Aldedh"/>
    <property type="match status" value="1"/>
</dbReference>
<feature type="active site" evidence="3">
    <location>
        <position position="230"/>
    </location>
</feature>
<reference evidence="7" key="1">
    <citation type="submission" date="2016-10" db="EMBL/GenBank/DDBJ databases">
        <authorList>
            <person name="Varghese N."/>
            <person name="Submissions S."/>
        </authorList>
    </citation>
    <scope>NUCLEOTIDE SEQUENCE [LARGE SCALE GENOMIC DNA]</scope>
    <source>
        <strain evidence="7">CGMCC 1.6494</strain>
    </source>
</reference>
<dbReference type="InterPro" id="IPR016161">
    <property type="entry name" value="Ald_DH/histidinol_DH"/>
</dbReference>
<keyword evidence="2 4" id="KW-0560">Oxidoreductase</keyword>
<dbReference type="GO" id="GO:0016620">
    <property type="term" value="F:oxidoreductase activity, acting on the aldehyde or oxo group of donors, NAD or NADP as acceptor"/>
    <property type="evidence" value="ECO:0007669"/>
    <property type="project" value="InterPro"/>
</dbReference>
<dbReference type="STRING" id="416873.SAMN04487951_106181"/>
<evidence type="ECO:0000256" key="3">
    <source>
        <dbReference type="PROSITE-ProRule" id="PRU10007"/>
    </source>
</evidence>
<dbReference type="Proteomes" id="UP000199677">
    <property type="component" value="Unassembled WGS sequence"/>
</dbReference>
<dbReference type="FunFam" id="3.40.309.10:FF:000009">
    <property type="entry name" value="Aldehyde dehydrogenase A"/>
    <property type="match status" value="1"/>
</dbReference>
<dbReference type="RefSeq" id="WP_089705265.1">
    <property type="nucleotide sequence ID" value="NZ_FNII01000006.1"/>
</dbReference>
<feature type="domain" description="Aldehyde dehydrogenase" evidence="5">
    <location>
        <begin position="5"/>
        <end position="452"/>
    </location>
</feature>
<dbReference type="Gene3D" id="3.40.309.10">
    <property type="entry name" value="Aldehyde Dehydrogenase, Chain A, domain 2"/>
    <property type="match status" value="1"/>
</dbReference>
<dbReference type="EMBL" id="FNII01000006">
    <property type="protein sequence ID" value="SDN60848.1"/>
    <property type="molecule type" value="Genomic_DNA"/>
</dbReference>
<evidence type="ECO:0000313" key="7">
    <source>
        <dbReference type="Proteomes" id="UP000199677"/>
    </source>
</evidence>
<proteinExistence type="inferred from homology"/>
<evidence type="ECO:0000259" key="5">
    <source>
        <dbReference type="Pfam" id="PF00171"/>
    </source>
</evidence>
<keyword evidence="7" id="KW-1185">Reference proteome</keyword>
<accession>A0A1H0CSI3</accession>
<dbReference type="AlphaFoldDB" id="A0A1H0CSI3"/>
<gene>
    <name evidence="6" type="ORF">SAMN04487951_106181</name>
</gene>
<evidence type="ECO:0000256" key="1">
    <source>
        <dbReference type="ARBA" id="ARBA00009986"/>
    </source>
</evidence>